<keyword evidence="5 10" id="KW-0812">Transmembrane</keyword>
<evidence type="ECO:0000313" key="15">
    <source>
        <dbReference type="Proteomes" id="UP000694660"/>
    </source>
</evidence>
<keyword evidence="9 10" id="KW-0998">Cell outer membrane</keyword>
<dbReference type="InterPro" id="IPR037066">
    <property type="entry name" value="Plug_dom_sf"/>
</dbReference>
<dbReference type="AlphaFoldDB" id="A0A944DLQ9"/>
<evidence type="ECO:0000259" key="13">
    <source>
        <dbReference type="Pfam" id="PF07715"/>
    </source>
</evidence>
<dbReference type="Pfam" id="PF00593">
    <property type="entry name" value="TonB_dep_Rec_b-barrel"/>
    <property type="match status" value="1"/>
</dbReference>
<dbReference type="PROSITE" id="PS52016">
    <property type="entry name" value="TONB_DEPENDENT_REC_3"/>
    <property type="match status" value="1"/>
</dbReference>
<dbReference type="SUPFAM" id="SSF56935">
    <property type="entry name" value="Porins"/>
    <property type="match status" value="1"/>
</dbReference>
<dbReference type="PANTHER" id="PTHR30069:SF27">
    <property type="entry name" value="BLL4766 PROTEIN"/>
    <property type="match status" value="1"/>
</dbReference>
<organism evidence="14 15">
    <name type="scientific">Denitromonas iodatirespirans</name>
    <dbReference type="NCBI Taxonomy" id="2795389"/>
    <lineage>
        <taxon>Bacteria</taxon>
        <taxon>Pseudomonadati</taxon>
        <taxon>Pseudomonadota</taxon>
        <taxon>Betaproteobacteria</taxon>
        <taxon>Rhodocyclales</taxon>
        <taxon>Zoogloeaceae</taxon>
        <taxon>Denitromonas</taxon>
    </lineage>
</organism>
<evidence type="ECO:0000256" key="11">
    <source>
        <dbReference type="RuleBase" id="RU003357"/>
    </source>
</evidence>
<keyword evidence="3 10" id="KW-0813">Transport</keyword>
<comment type="subcellular location">
    <subcellularLocation>
        <location evidence="1 10">Cell outer membrane</location>
        <topology evidence="1 10">Multi-pass membrane protein</topology>
    </subcellularLocation>
</comment>
<keyword evidence="8 14" id="KW-0675">Receptor</keyword>
<keyword evidence="4 10" id="KW-1134">Transmembrane beta strand</keyword>
<dbReference type="Gene3D" id="2.40.170.20">
    <property type="entry name" value="TonB-dependent receptor, beta-barrel domain"/>
    <property type="match status" value="1"/>
</dbReference>
<dbReference type="Pfam" id="PF07715">
    <property type="entry name" value="Plug"/>
    <property type="match status" value="1"/>
</dbReference>
<protein>
    <submittedName>
        <fullName evidence="14">TonB-dependent receptor</fullName>
    </submittedName>
</protein>
<dbReference type="InterPro" id="IPR012910">
    <property type="entry name" value="Plug_dom"/>
</dbReference>
<accession>A0A944DLQ9</accession>
<dbReference type="GO" id="GO:0015344">
    <property type="term" value="F:siderophore uptake transmembrane transporter activity"/>
    <property type="evidence" value="ECO:0007669"/>
    <property type="project" value="TreeGrafter"/>
</dbReference>
<keyword evidence="15" id="KW-1185">Reference proteome</keyword>
<dbReference type="Proteomes" id="UP000694660">
    <property type="component" value="Unassembled WGS sequence"/>
</dbReference>
<dbReference type="InterPro" id="IPR000531">
    <property type="entry name" value="Beta-barrel_TonB"/>
</dbReference>
<evidence type="ECO:0000256" key="2">
    <source>
        <dbReference type="ARBA" id="ARBA00009810"/>
    </source>
</evidence>
<keyword evidence="6 11" id="KW-0798">TonB box</keyword>
<evidence type="ECO:0000256" key="10">
    <source>
        <dbReference type="PROSITE-ProRule" id="PRU01360"/>
    </source>
</evidence>
<evidence type="ECO:0000256" key="1">
    <source>
        <dbReference type="ARBA" id="ARBA00004571"/>
    </source>
</evidence>
<dbReference type="RefSeq" id="WP_214360754.1">
    <property type="nucleotide sequence ID" value="NZ_JAEKFT010000006.1"/>
</dbReference>
<dbReference type="Gene3D" id="2.170.130.10">
    <property type="entry name" value="TonB-dependent receptor, plug domain"/>
    <property type="match status" value="1"/>
</dbReference>
<comment type="caution">
    <text evidence="14">The sequence shown here is derived from an EMBL/GenBank/DDBJ whole genome shotgun (WGS) entry which is preliminary data.</text>
</comment>
<dbReference type="InterPro" id="IPR039426">
    <property type="entry name" value="TonB-dep_rcpt-like"/>
</dbReference>
<keyword evidence="7 10" id="KW-0472">Membrane</keyword>
<evidence type="ECO:0000256" key="3">
    <source>
        <dbReference type="ARBA" id="ARBA00022448"/>
    </source>
</evidence>
<evidence type="ECO:0000256" key="7">
    <source>
        <dbReference type="ARBA" id="ARBA00023136"/>
    </source>
</evidence>
<evidence type="ECO:0000256" key="8">
    <source>
        <dbReference type="ARBA" id="ARBA00023170"/>
    </source>
</evidence>
<comment type="similarity">
    <text evidence="2 10 11">Belongs to the TonB-dependent receptor family.</text>
</comment>
<dbReference type="GO" id="GO:0044718">
    <property type="term" value="P:siderophore transmembrane transport"/>
    <property type="evidence" value="ECO:0007669"/>
    <property type="project" value="TreeGrafter"/>
</dbReference>
<evidence type="ECO:0000259" key="12">
    <source>
        <dbReference type="Pfam" id="PF00593"/>
    </source>
</evidence>
<dbReference type="PANTHER" id="PTHR30069">
    <property type="entry name" value="TONB-DEPENDENT OUTER MEMBRANE RECEPTOR"/>
    <property type="match status" value="1"/>
</dbReference>
<feature type="domain" description="TonB-dependent receptor plug" evidence="13">
    <location>
        <begin position="162"/>
        <end position="272"/>
    </location>
</feature>
<evidence type="ECO:0000256" key="6">
    <source>
        <dbReference type="ARBA" id="ARBA00023077"/>
    </source>
</evidence>
<feature type="domain" description="TonB-dependent receptor-like beta-barrel" evidence="12">
    <location>
        <begin position="331"/>
        <end position="725"/>
    </location>
</feature>
<gene>
    <name evidence="14" type="ORF">I8J34_07370</name>
</gene>
<dbReference type="EMBL" id="JAEKFT010000006">
    <property type="protein sequence ID" value="MBT0960994.1"/>
    <property type="molecule type" value="Genomic_DNA"/>
</dbReference>
<evidence type="ECO:0000313" key="14">
    <source>
        <dbReference type="EMBL" id="MBT0960994.1"/>
    </source>
</evidence>
<evidence type="ECO:0000256" key="4">
    <source>
        <dbReference type="ARBA" id="ARBA00022452"/>
    </source>
</evidence>
<evidence type="ECO:0000256" key="9">
    <source>
        <dbReference type="ARBA" id="ARBA00023237"/>
    </source>
</evidence>
<evidence type="ECO:0000256" key="5">
    <source>
        <dbReference type="ARBA" id="ARBA00022692"/>
    </source>
</evidence>
<name>A0A944DLQ9_DENI1</name>
<sequence>MIFNHQNLRHELFSNHSLERFAHPDGMARRPFQKDSMVPHCPASRHGAAPGGGLSALCPISPALSTQAGVPGTGLTNGLCACRQYSDNTGNPFSCPVSRPPDSGNHIAPSAMPNRTVLWLTVLCLAAATATSRAAPDAVSTEMSFLDDIPVVLSAARLIQPLKDAPGAATVIDRAMIRASGARNLAELLAWVPGFQLGHKNGATALTTYHGLSDDAPRRMLVRVDGRSAYSPYFISGIEWAKISVDIDDIDRIEVFRGSNAAAYGSNAFLGVVNIITRPAADTPRFRLRITEGENGIQERVLSTRQQAGNVSARLTVGRQGDNGLELLGDTYRNQRVDARIDWQLAPDQELEFHLGFVDSRARTGLSNDVTDPARSIDSYSGFGQLRWRKQLGLGDEIKATYFHQEERAVDAFFVPIGGGNGVQVDYGNRALRDDLEFEHLRHPRSDLRLAWGAGWREDRVSSEQIFATDENIVVRQARLFANTEWQATPEWTFNAGAMLEKTNETGPRLSPRLAANFHVLPDTTLRAAFSRAYRNLTPFERYADVRFTTVTGGVLLRQSFQPSPGLKPERVTTREVGVRQEWRGGRSSVDLRLFDERVEDMLRRVTAPSNVTPAPALNNNGETPRYFNGGYARIRGAELSGLYRPTHDTWVGGHYASLDINSNDEFADRSAPNEQFSVFAAAEVSPGWHMSVSHHFVGSMQWYTQDKHRLKAYRRTDLRLARRIAAGGVRGELAVGVERFTDEVSDYLPTLTRPTQAYVTLRVEY</sequence>
<proteinExistence type="inferred from homology"/>
<dbReference type="InterPro" id="IPR036942">
    <property type="entry name" value="Beta-barrel_TonB_sf"/>
</dbReference>
<dbReference type="GO" id="GO:0009279">
    <property type="term" value="C:cell outer membrane"/>
    <property type="evidence" value="ECO:0007669"/>
    <property type="project" value="UniProtKB-SubCell"/>
</dbReference>
<reference evidence="15" key="1">
    <citation type="journal article" date="2022" name="ISME J.">
        <title>Genetic and phylogenetic analysis of dissimilatory iodate-reducing bacteria identifies potential niches across the world's oceans.</title>
        <authorList>
            <person name="Reyes-Umana V."/>
            <person name="Henning Z."/>
            <person name="Lee K."/>
            <person name="Barnum T.P."/>
            <person name="Coates J.D."/>
        </authorList>
    </citation>
    <scope>NUCLEOTIDE SEQUENCE [LARGE SCALE GENOMIC DNA]</scope>
    <source>
        <strain evidence="15">IR12</strain>
    </source>
</reference>